<dbReference type="Proteomes" id="UP000182110">
    <property type="component" value="Unassembled WGS sequence"/>
</dbReference>
<keyword evidence="4" id="KW-0456">Lyase</keyword>
<evidence type="ECO:0000256" key="7">
    <source>
        <dbReference type="ARBA" id="ARBA00038883"/>
    </source>
</evidence>
<evidence type="ECO:0000256" key="12">
    <source>
        <dbReference type="ARBA" id="ARBA00056546"/>
    </source>
</evidence>
<dbReference type="PROSITE" id="PS00166">
    <property type="entry name" value="ENOYL_COA_HYDRATASE"/>
    <property type="match status" value="1"/>
</dbReference>
<dbReference type="EC" id="4.1.1.94" evidence="7"/>
<evidence type="ECO:0000256" key="9">
    <source>
        <dbReference type="ARBA" id="ARBA00042052"/>
    </source>
</evidence>
<evidence type="ECO:0000313" key="15">
    <source>
        <dbReference type="Proteomes" id="UP000182110"/>
    </source>
</evidence>
<evidence type="ECO:0000256" key="8">
    <source>
        <dbReference type="ARBA" id="ARBA00039903"/>
    </source>
</evidence>
<comment type="caution">
    <text evidence="14">The sequence shown here is derived from an EMBL/GenBank/DDBJ whole genome shotgun (WGS) entry which is preliminary data.</text>
</comment>
<dbReference type="InterPro" id="IPR029045">
    <property type="entry name" value="ClpP/crotonase-like_dom_sf"/>
</dbReference>
<evidence type="ECO:0000256" key="13">
    <source>
        <dbReference type="RuleBase" id="RU003707"/>
    </source>
</evidence>
<dbReference type="GO" id="GO:0006635">
    <property type="term" value="P:fatty acid beta-oxidation"/>
    <property type="evidence" value="ECO:0007669"/>
    <property type="project" value="TreeGrafter"/>
</dbReference>
<dbReference type="CDD" id="cd06558">
    <property type="entry name" value="crotonase-like"/>
    <property type="match status" value="1"/>
</dbReference>
<dbReference type="Pfam" id="PF00378">
    <property type="entry name" value="ECH_1"/>
    <property type="match status" value="1"/>
</dbReference>
<comment type="catalytic activity">
    <reaction evidence="11">
        <text>(S)-methylmalonyl-CoA + H(+) = propanoyl-CoA + CO2</text>
        <dbReference type="Rhea" id="RHEA:61340"/>
        <dbReference type="ChEBI" id="CHEBI:15378"/>
        <dbReference type="ChEBI" id="CHEBI:16526"/>
        <dbReference type="ChEBI" id="CHEBI:57327"/>
        <dbReference type="ChEBI" id="CHEBI:57392"/>
        <dbReference type="EC" id="4.1.1.94"/>
    </reaction>
    <physiologicalReaction direction="left-to-right" evidence="11">
        <dbReference type="Rhea" id="RHEA:61341"/>
    </physiologicalReaction>
</comment>
<accession>A0AAN2PFS8</accession>
<dbReference type="PANTHER" id="PTHR11941">
    <property type="entry name" value="ENOYL-COA HYDRATASE-RELATED"/>
    <property type="match status" value="1"/>
</dbReference>
<proteinExistence type="inferred from homology"/>
<evidence type="ECO:0000256" key="4">
    <source>
        <dbReference type="ARBA" id="ARBA00023239"/>
    </source>
</evidence>
<evidence type="ECO:0000256" key="2">
    <source>
        <dbReference type="ARBA" id="ARBA00005254"/>
    </source>
</evidence>
<evidence type="ECO:0000256" key="10">
    <source>
        <dbReference type="ARBA" id="ARBA00042182"/>
    </source>
</evidence>
<keyword evidence="15" id="KW-1185">Reference proteome</keyword>
<evidence type="ECO:0000256" key="5">
    <source>
        <dbReference type="ARBA" id="ARBA00036343"/>
    </source>
</evidence>
<comment type="subcellular location">
    <subcellularLocation>
        <location evidence="1">Cytoplasm</location>
        <location evidence="1">Cytosol</location>
    </subcellularLocation>
</comment>
<dbReference type="SUPFAM" id="SSF52096">
    <property type="entry name" value="ClpP/crotonase"/>
    <property type="match status" value="1"/>
</dbReference>
<dbReference type="InterPro" id="IPR018376">
    <property type="entry name" value="Enoyl-CoA_hyd/isom_CS"/>
</dbReference>
<evidence type="ECO:0000256" key="3">
    <source>
        <dbReference type="ARBA" id="ARBA00022490"/>
    </source>
</evidence>
<keyword evidence="3" id="KW-0963">Cytoplasm</keyword>
<comment type="function">
    <text evidence="12">Decarboxylates ethylmalonyl-CoA, a potentially toxic metabolite, to form butyryl-CoA, suggesting it might be involved in metabolite proofreading. Acts preferentially on (S)-ethylmalonyl-CoA but also has some activity on the (R)-isomer. Also has methylmalonyl-CoA decarboxylase activity at lower level.</text>
</comment>
<comment type="catalytic activity">
    <reaction evidence="6">
        <text>(2R)-ethylmalonyl-CoA + H(+) = butanoyl-CoA + CO2</text>
        <dbReference type="Rhea" id="RHEA:59540"/>
        <dbReference type="ChEBI" id="CHEBI:15378"/>
        <dbReference type="ChEBI" id="CHEBI:16526"/>
        <dbReference type="ChEBI" id="CHEBI:57371"/>
        <dbReference type="ChEBI" id="CHEBI:85316"/>
        <dbReference type="EC" id="4.1.1.94"/>
    </reaction>
    <physiologicalReaction direction="left-to-right" evidence="6">
        <dbReference type="Rhea" id="RHEA:59541"/>
    </physiologicalReaction>
</comment>
<dbReference type="InterPro" id="IPR001753">
    <property type="entry name" value="Enoyl-CoA_hydra/iso"/>
</dbReference>
<organism evidence="14 15">
    <name type="scientific">Peribacillus simplex</name>
    <dbReference type="NCBI Taxonomy" id="1478"/>
    <lineage>
        <taxon>Bacteria</taxon>
        <taxon>Bacillati</taxon>
        <taxon>Bacillota</taxon>
        <taxon>Bacilli</taxon>
        <taxon>Bacillales</taxon>
        <taxon>Bacillaceae</taxon>
        <taxon>Peribacillus</taxon>
    </lineage>
</organism>
<dbReference type="PANTHER" id="PTHR11941:SF27">
    <property type="entry name" value="ETHYLMALONYL-COA DECARBOXYLASE"/>
    <property type="match status" value="1"/>
</dbReference>
<evidence type="ECO:0000256" key="1">
    <source>
        <dbReference type="ARBA" id="ARBA00004514"/>
    </source>
</evidence>
<evidence type="ECO:0000256" key="6">
    <source>
        <dbReference type="ARBA" id="ARBA00036541"/>
    </source>
</evidence>
<name>A0AAN2PFS8_9BACI</name>
<dbReference type="Gene3D" id="3.90.226.10">
    <property type="entry name" value="2-enoyl-CoA Hydratase, Chain A, domain 1"/>
    <property type="match status" value="1"/>
</dbReference>
<dbReference type="RefSeq" id="WP_318260559.1">
    <property type="nucleotide sequence ID" value="NZ_CCXW01000001.1"/>
</dbReference>
<gene>
    <name evidence="14" type="ORF">BN1180_01880</name>
</gene>
<dbReference type="EMBL" id="CCXW01000001">
    <property type="protein sequence ID" value="CEG31726.1"/>
    <property type="molecule type" value="Genomic_DNA"/>
</dbReference>
<dbReference type="GO" id="GO:0005829">
    <property type="term" value="C:cytosol"/>
    <property type="evidence" value="ECO:0007669"/>
    <property type="project" value="UniProtKB-SubCell"/>
</dbReference>
<sequence length="280" mass="31470">MLFLQMYLAEYFESLAFADDFGEGVYMGQVIEVEMDKRGFMKLLFNRPEKRNAVNYQLMDELESILSEAASDDEVKLLVLTGAGSEAFCSGGDLREFQDLHTEEEAFFMLSKMGEILYKLAVFPKPTIALINGSAFGGGCEIATACDFRLAKREARLGFVQGTLGITTGWGGASLLLEKIPEQKALKLLLDAKIHKAEEAKELGFVDEVVGEGTDGWEWFAEDFLRHETGVLMAYKRLLVHKWQDSGLKGRMDAEIRECSKLWASDEHHAAVERFLNKKK</sequence>
<protein>
    <recommendedName>
        <fullName evidence="8">Ethylmalonyl-CoA decarboxylase</fullName>
        <ecNumber evidence="7">4.1.1.94</ecNumber>
    </recommendedName>
    <alternativeName>
        <fullName evidence="10">Enoyl-CoA hydratase domain-containing protein 1</fullName>
    </alternativeName>
    <alternativeName>
        <fullName evidence="9">Methylmalonyl-CoA decarboxylase</fullName>
    </alternativeName>
</protein>
<evidence type="ECO:0000256" key="11">
    <source>
        <dbReference type="ARBA" id="ARBA00047446"/>
    </source>
</evidence>
<reference evidence="14 15" key="1">
    <citation type="journal article" date="2014" name="Genome Announc.">
        <title>Genome Sequence of Bacillus simplex Strain P558, Isolated from a Human Fecal Sample.</title>
        <authorList>
            <person name="Croce O."/>
            <person name="Hugon P."/>
            <person name="Lagier J.C."/>
            <person name="Bibi F."/>
            <person name="Robert C."/>
            <person name="Azhar E.I."/>
            <person name="Raoult D."/>
            <person name="Fournier P.E."/>
        </authorList>
    </citation>
    <scope>NUCLEOTIDE SEQUENCE [LARGE SCALE GENOMIC DNA]</scope>
    <source>
        <strain evidence="14 15">P558</strain>
    </source>
</reference>
<comment type="similarity">
    <text evidence="2 13">Belongs to the enoyl-CoA hydratase/isomerase family.</text>
</comment>
<evidence type="ECO:0000313" key="14">
    <source>
        <dbReference type="EMBL" id="CEG31726.1"/>
    </source>
</evidence>
<comment type="catalytic activity">
    <reaction evidence="5">
        <text>(2S)-ethylmalonyl-CoA + H(+) = butanoyl-CoA + CO2</text>
        <dbReference type="Rhea" id="RHEA:32131"/>
        <dbReference type="ChEBI" id="CHEBI:15378"/>
        <dbReference type="ChEBI" id="CHEBI:16526"/>
        <dbReference type="ChEBI" id="CHEBI:57371"/>
        <dbReference type="ChEBI" id="CHEBI:60909"/>
        <dbReference type="EC" id="4.1.1.94"/>
    </reaction>
    <physiologicalReaction direction="left-to-right" evidence="5">
        <dbReference type="Rhea" id="RHEA:32132"/>
    </physiologicalReaction>
</comment>
<dbReference type="AlphaFoldDB" id="A0AAN2PFS8"/>
<dbReference type="GO" id="GO:0004492">
    <property type="term" value="F:methyl/ethyl malonyl-CoA decarboxylase activity"/>
    <property type="evidence" value="ECO:0007669"/>
    <property type="project" value="UniProtKB-EC"/>
</dbReference>